<gene>
    <name evidence="1" type="ORF">GCM10010371_65970</name>
</gene>
<organism evidence="1 2">
    <name type="scientific">Streptomyces subrutilus</name>
    <dbReference type="NCBI Taxonomy" id="36818"/>
    <lineage>
        <taxon>Bacteria</taxon>
        <taxon>Bacillati</taxon>
        <taxon>Actinomycetota</taxon>
        <taxon>Actinomycetes</taxon>
        <taxon>Kitasatosporales</taxon>
        <taxon>Streptomycetaceae</taxon>
        <taxon>Streptomyces</taxon>
    </lineage>
</organism>
<reference evidence="1" key="2">
    <citation type="submission" date="2020-09" db="EMBL/GenBank/DDBJ databases">
        <authorList>
            <person name="Sun Q."/>
            <person name="Ohkuma M."/>
        </authorList>
    </citation>
    <scope>NUCLEOTIDE SEQUENCE</scope>
    <source>
        <strain evidence="1">JCM 4834</strain>
    </source>
</reference>
<reference evidence="1" key="1">
    <citation type="journal article" date="2014" name="Int. J. Syst. Evol. Microbiol.">
        <title>Complete genome sequence of Corynebacterium casei LMG S-19264T (=DSM 44701T), isolated from a smear-ripened cheese.</title>
        <authorList>
            <consortium name="US DOE Joint Genome Institute (JGI-PGF)"/>
            <person name="Walter F."/>
            <person name="Albersmeier A."/>
            <person name="Kalinowski J."/>
            <person name="Ruckert C."/>
        </authorList>
    </citation>
    <scope>NUCLEOTIDE SEQUENCE</scope>
    <source>
        <strain evidence="1">JCM 4834</strain>
    </source>
</reference>
<proteinExistence type="predicted"/>
<sequence length="73" mass="8197">MAAQTKAERTAANRRAHFERRQIEAAGRGPRGLAELWMERARAVAAARERDGDKEAWSDLARSVAAWVSRYDA</sequence>
<protein>
    <submittedName>
        <fullName evidence="1">Uncharacterized protein</fullName>
    </submittedName>
</protein>
<evidence type="ECO:0000313" key="2">
    <source>
        <dbReference type="Proteomes" id="UP000634660"/>
    </source>
</evidence>
<dbReference type="Proteomes" id="UP000634660">
    <property type="component" value="Unassembled WGS sequence"/>
</dbReference>
<dbReference type="RefSeq" id="WP_189829182.1">
    <property type="nucleotide sequence ID" value="NZ_BMVX01000043.1"/>
</dbReference>
<name>A0A918RFK6_9ACTN</name>
<comment type="caution">
    <text evidence="1">The sequence shown here is derived from an EMBL/GenBank/DDBJ whole genome shotgun (WGS) entry which is preliminary data.</text>
</comment>
<accession>A0A918RFK6</accession>
<dbReference type="AlphaFoldDB" id="A0A918RFK6"/>
<dbReference type="EMBL" id="BMVX01000043">
    <property type="protein sequence ID" value="GGZ96850.1"/>
    <property type="molecule type" value="Genomic_DNA"/>
</dbReference>
<evidence type="ECO:0000313" key="1">
    <source>
        <dbReference type="EMBL" id="GGZ96850.1"/>
    </source>
</evidence>